<feature type="coiled-coil region" evidence="1">
    <location>
        <begin position="82"/>
        <end position="196"/>
    </location>
</feature>
<comment type="caution">
    <text evidence="2">The sequence shown here is derived from an EMBL/GenBank/DDBJ whole genome shotgun (WGS) entry which is preliminary data.</text>
</comment>
<protein>
    <submittedName>
        <fullName evidence="2">Uncharacterized protein</fullName>
    </submittedName>
</protein>
<feature type="coiled-coil region" evidence="1">
    <location>
        <begin position="223"/>
        <end position="368"/>
    </location>
</feature>
<keyword evidence="3" id="KW-1185">Reference proteome</keyword>
<feature type="coiled-coil region" evidence="1">
    <location>
        <begin position="31"/>
        <end position="58"/>
    </location>
</feature>
<proteinExistence type="predicted"/>
<dbReference type="AlphaFoldDB" id="A0ABD2NQU4"/>
<accession>A0ABD2NQU4</accession>
<sequence length="390" mass="46020">MDTNTTDKKISFEDLTKDELVKKCKTFLTIVQKAKQSKRVLQEEIDQLKMRLESTEKKEVPPAVDEIIQDLTEQKLNFVVAMEDLKLKNESLLVNLNQYKEEKKRLGSELNRIDSENVAFKRQVTRLTDENEQLINHLESLEKQIQELNRIGLEQQQQLLELEDRNQHNSKQQEKIQELEKMLSISLDEIKKMKTEAEVTQKEKHSEDNLEESNKVMQIKEKLKNYHSKIIKLANNIKQLKEDKNVILDQFKMYTDQVKEWENKLNLASKKLLIFVKTCEKENETLKQNNQHLKDLNARFMEQLEAHKTDDEKSKELEEMDTLKLKNLKLIEELEKSKESQLIVCSENEKIKNENNGLKNIIEDLKIEINNTSKCLVDEKKNSKQKLLSC</sequence>
<name>A0ABD2NQU4_9CUCU</name>
<evidence type="ECO:0000256" key="1">
    <source>
        <dbReference type="SAM" id="Coils"/>
    </source>
</evidence>
<dbReference type="Proteomes" id="UP001516400">
    <property type="component" value="Unassembled WGS sequence"/>
</dbReference>
<keyword evidence="1" id="KW-0175">Coiled coil</keyword>
<evidence type="ECO:0000313" key="3">
    <source>
        <dbReference type="Proteomes" id="UP001516400"/>
    </source>
</evidence>
<dbReference type="EMBL" id="JABFTP020000144">
    <property type="protein sequence ID" value="KAL3281103.1"/>
    <property type="molecule type" value="Genomic_DNA"/>
</dbReference>
<reference evidence="2 3" key="1">
    <citation type="journal article" date="2021" name="BMC Biol.">
        <title>Horizontally acquired antibacterial genes associated with adaptive radiation of ladybird beetles.</title>
        <authorList>
            <person name="Li H.S."/>
            <person name="Tang X.F."/>
            <person name="Huang Y.H."/>
            <person name="Xu Z.Y."/>
            <person name="Chen M.L."/>
            <person name="Du X.Y."/>
            <person name="Qiu B.Y."/>
            <person name="Chen P.T."/>
            <person name="Zhang W."/>
            <person name="Slipinski A."/>
            <person name="Escalona H.E."/>
            <person name="Waterhouse R.M."/>
            <person name="Zwick A."/>
            <person name="Pang H."/>
        </authorList>
    </citation>
    <scope>NUCLEOTIDE SEQUENCE [LARGE SCALE GENOMIC DNA]</scope>
    <source>
        <strain evidence="2">SYSU2018</strain>
    </source>
</reference>
<organism evidence="2 3">
    <name type="scientific">Cryptolaemus montrouzieri</name>
    <dbReference type="NCBI Taxonomy" id="559131"/>
    <lineage>
        <taxon>Eukaryota</taxon>
        <taxon>Metazoa</taxon>
        <taxon>Ecdysozoa</taxon>
        <taxon>Arthropoda</taxon>
        <taxon>Hexapoda</taxon>
        <taxon>Insecta</taxon>
        <taxon>Pterygota</taxon>
        <taxon>Neoptera</taxon>
        <taxon>Endopterygota</taxon>
        <taxon>Coleoptera</taxon>
        <taxon>Polyphaga</taxon>
        <taxon>Cucujiformia</taxon>
        <taxon>Coccinelloidea</taxon>
        <taxon>Coccinellidae</taxon>
        <taxon>Scymninae</taxon>
        <taxon>Scymnini</taxon>
        <taxon>Cryptolaemus</taxon>
    </lineage>
</organism>
<evidence type="ECO:0000313" key="2">
    <source>
        <dbReference type="EMBL" id="KAL3281103.1"/>
    </source>
</evidence>
<gene>
    <name evidence="2" type="ORF">HHI36_004327</name>
</gene>
<dbReference type="Gene3D" id="6.10.250.3110">
    <property type="match status" value="1"/>
</dbReference>